<dbReference type="GeneID" id="87810617"/>
<reference evidence="2" key="1">
    <citation type="submission" date="2023-10" db="EMBL/GenBank/DDBJ databases">
        <authorList>
            <person name="Noh H."/>
        </authorList>
    </citation>
    <scope>NUCLEOTIDE SEQUENCE</scope>
    <source>
        <strain evidence="2">DUCC4014</strain>
    </source>
</reference>
<evidence type="ECO:0000313" key="2">
    <source>
        <dbReference type="EMBL" id="WOO83926.1"/>
    </source>
</evidence>
<sequence length="664" mass="70156">MFARKSKAGRSASTTRLSLTATKEDDAEERLPVPMPGSRRSSSSTTSAMLGKGSVRRSSTTRLSVVGAPVAMAPPPTTAAPPRPAPVATIQAIAPPISATTDTPPPVPAKAPLPAAPAPVPHRAPPPALQLASTPPEGAAPPPSEPSPPSSWRVLGRRHTMPRLFLDTRLSPIVSSVSPKGSPLSPVNMPGSASAAATEQARTSPQQQHERSVRADAPNPFLSSPTSAAPVVVPPPRRASTLGFVQVPPPGADDHQHHQEWTDWSADLRARELALRDKEQAIARREDALHQREIVAAVHAKGLQRLGMDVSAASAAAAASTLVATPTEMSPRAPAVPAAPTPVRLARIPSPRDPSVGSGARRDSASSAPARPNLLHEAAQKRAGSFSQAPAVSYSQLPSRRSRTSPLPRATSPTQTPTISTATPGATASESEALISTLLSEIDTLTQSLSVAQGEIAQREADYERLERRHADALGAYEGERARWAELEGQRDAVEDELRARVVVLEQMLGFEHKEPVVSGDPGPSEAARPVEDGYHRPERRPSADRPAYQPARRPSADSPAYQPAARLASNEEGYTLDPLVQEHRTVGNWVLDVQDWGGGKGKGKRKEGSSGTDTNAAGGRASIAHVVRRDSFGVGDDEAGPSGDYARGAAEREWEREEAEREA</sequence>
<proteinExistence type="predicted"/>
<evidence type="ECO:0000313" key="3">
    <source>
        <dbReference type="Proteomes" id="UP000827549"/>
    </source>
</evidence>
<feature type="region of interest" description="Disordered" evidence="1">
    <location>
        <begin position="594"/>
        <end position="664"/>
    </location>
</feature>
<feature type="region of interest" description="Disordered" evidence="1">
    <location>
        <begin position="325"/>
        <end position="428"/>
    </location>
</feature>
<feature type="compositionally biased region" description="Pro residues" evidence="1">
    <location>
        <begin position="138"/>
        <end position="149"/>
    </location>
</feature>
<feature type="compositionally biased region" description="Low complexity" evidence="1">
    <location>
        <begin position="10"/>
        <end position="21"/>
    </location>
</feature>
<feature type="compositionally biased region" description="Polar residues" evidence="1">
    <location>
        <begin position="385"/>
        <end position="396"/>
    </location>
</feature>
<feature type="compositionally biased region" description="Low complexity" evidence="1">
    <location>
        <begin position="38"/>
        <end position="47"/>
    </location>
</feature>
<feature type="compositionally biased region" description="Polar residues" evidence="1">
    <location>
        <begin position="415"/>
        <end position="428"/>
    </location>
</feature>
<evidence type="ECO:0000256" key="1">
    <source>
        <dbReference type="SAM" id="MobiDB-lite"/>
    </source>
</evidence>
<name>A0AAF0YFZ7_9TREE</name>
<feature type="compositionally biased region" description="Pro residues" evidence="1">
    <location>
        <begin position="103"/>
        <end position="128"/>
    </location>
</feature>
<keyword evidence="3" id="KW-1185">Reference proteome</keyword>
<accession>A0AAF0YFZ7</accession>
<feature type="compositionally biased region" description="Pro residues" evidence="1">
    <location>
        <begin position="72"/>
        <end position="85"/>
    </location>
</feature>
<feature type="compositionally biased region" description="Polar residues" evidence="1">
    <location>
        <begin position="195"/>
        <end position="207"/>
    </location>
</feature>
<protein>
    <submittedName>
        <fullName evidence="2">Uncharacterized protein</fullName>
    </submittedName>
</protein>
<dbReference type="EMBL" id="CP086718">
    <property type="protein sequence ID" value="WOO83926.1"/>
    <property type="molecule type" value="Genomic_DNA"/>
</dbReference>
<gene>
    <name evidence="2" type="ORF">LOC62_05G007444</name>
</gene>
<feature type="compositionally biased region" description="Low complexity" evidence="1">
    <location>
        <begin position="56"/>
        <end position="71"/>
    </location>
</feature>
<dbReference type="AlphaFoldDB" id="A0AAF0YFZ7"/>
<feature type="region of interest" description="Disordered" evidence="1">
    <location>
        <begin position="1"/>
        <end position="260"/>
    </location>
</feature>
<dbReference type="Proteomes" id="UP000827549">
    <property type="component" value="Chromosome 5"/>
</dbReference>
<feature type="compositionally biased region" description="Basic and acidic residues" evidence="1">
    <location>
        <begin position="529"/>
        <end position="544"/>
    </location>
</feature>
<feature type="compositionally biased region" description="Basic and acidic residues" evidence="1">
    <location>
        <begin position="650"/>
        <end position="664"/>
    </location>
</feature>
<feature type="region of interest" description="Disordered" evidence="1">
    <location>
        <begin position="514"/>
        <end position="574"/>
    </location>
</feature>
<organism evidence="2 3">
    <name type="scientific">Vanrija pseudolonga</name>
    <dbReference type="NCBI Taxonomy" id="143232"/>
    <lineage>
        <taxon>Eukaryota</taxon>
        <taxon>Fungi</taxon>
        <taxon>Dikarya</taxon>
        <taxon>Basidiomycota</taxon>
        <taxon>Agaricomycotina</taxon>
        <taxon>Tremellomycetes</taxon>
        <taxon>Trichosporonales</taxon>
        <taxon>Trichosporonaceae</taxon>
        <taxon>Vanrija</taxon>
    </lineage>
</organism>
<feature type="compositionally biased region" description="Low complexity" evidence="1">
    <location>
        <begin position="404"/>
        <end position="414"/>
    </location>
</feature>
<dbReference type="RefSeq" id="XP_062629952.1">
    <property type="nucleotide sequence ID" value="XM_062773968.1"/>
</dbReference>
<feature type="compositionally biased region" description="Low complexity" evidence="1">
    <location>
        <begin position="331"/>
        <end position="347"/>
    </location>
</feature>